<keyword evidence="5" id="KW-0811">Translocation</keyword>
<keyword evidence="4" id="KW-1133">Transmembrane helix</keyword>
<keyword evidence="3" id="KW-0999">Mitochondrion inner membrane</keyword>
<dbReference type="OMA" id="EPRMNKR"/>
<evidence type="ECO:0000256" key="9">
    <source>
        <dbReference type="ARBA" id="ARBA00038105"/>
    </source>
</evidence>
<dbReference type="VEuPathDB" id="FungiDB:SJAG_01597"/>
<dbReference type="SUPFAM" id="SSF46565">
    <property type="entry name" value="Chaperone J-domain"/>
    <property type="match status" value="1"/>
</dbReference>
<dbReference type="InterPro" id="IPR036869">
    <property type="entry name" value="J_dom_sf"/>
</dbReference>
<evidence type="ECO:0000256" key="1">
    <source>
        <dbReference type="ARBA" id="ARBA00004434"/>
    </source>
</evidence>
<dbReference type="GO" id="GO:0001671">
    <property type="term" value="F:ATPase activator activity"/>
    <property type="evidence" value="ECO:0000318"/>
    <property type="project" value="GO_Central"/>
</dbReference>
<keyword evidence="7" id="KW-0472">Membrane</keyword>
<keyword evidence="15" id="KW-1185">Reference proteome</keyword>
<keyword evidence="5" id="KW-0653">Protein transport</keyword>
<organism evidence="13 15">
    <name type="scientific">Schizosaccharomyces japonicus (strain yFS275 / FY16936)</name>
    <name type="common">Fission yeast</name>
    <dbReference type="NCBI Taxonomy" id="402676"/>
    <lineage>
        <taxon>Eukaryota</taxon>
        <taxon>Fungi</taxon>
        <taxon>Dikarya</taxon>
        <taxon>Ascomycota</taxon>
        <taxon>Taphrinomycotina</taxon>
        <taxon>Schizosaccharomycetes</taxon>
        <taxon>Schizosaccharomycetales</taxon>
        <taxon>Schizosaccharomycetaceae</taxon>
        <taxon>Schizosaccharomyces</taxon>
    </lineage>
</organism>
<comment type="similarity">
    <text evidence="9">Belongs to the TIM14 family.</text>
</comment>
<dbReference type="STRING" id="402676.B6JYD7"/>
<dbReference type="FunFam" id="1.10.287.110:FF:000001">
    <property type="entry name" value="Import inner membrane translocase subunit tim14"/>
    <property type="match status" value="1"/>
</dbReference>
<keyword evidence="8" id="KW-0143">Chaperone</keyword>
<evidence type="ECO:0000256" key="11">
    <source>
        <dbReference type="ARBA" id="ARBA00041716"/>
    </source>
</evidence>
<evidence type="ECO:0000256" key="8">
    <source>
        <dbReference type="ARBA" id="ARBA00023186"/>
    </source>
</evidence>
<dbReference type="eggNOG" id="KOG0723">
    <property type="taxonomic scope" value="Eukaryota"/>
</dbReference>
<evidence type="ECO:0000256" key="6">
    <source>
        <dbReference type="ARBA" id="ARBA00023128"/>
    </source>
</evidence>
<comment type="subcellular location">
    <subcellularLocation>
        <location evidence="1">Mitochondrion inner membrane</location>
        <topology evidence="1">Single-pass membrane protein</topology>
    </subcellularLocation>
</comment>
<dbReference type="HOGENOM" id="CLU_017633_13_3_1"/>
<dbReference type="GO" id="GO:0001405">
    <property type="term" value="C:PAM complex, Tim23 associated import motor"/>
    <property type="evidence" value="ECO:0000318"/>
    <property type="project" value="GO_Central"/>
</dbReference>
<dbReference type="RefSeq" id="XP_002172848.1">
    <property type="nucleotide sequence ID" value="XM_002172812.1"/>
</dbReference>
<dbReference type="Gene3D" id="1.10.287.110">
    <property type="entry name" value="DnaJ domain"/>
    <property type="match status" value="1"/>
</dbReference>
<evidence type="ECO:0000256" key="7">
    <source>
        <dbReference type="ARBA" id="ARBA00023136"/>
    </source>
</evidence>
<dbReference type="PROSITE" id="PS50076">
    <property type="entry name" value="DNAJ_2"/>
    <property type="match status" value="1"/>
</dbReference>
<reference evidence="13 15" key="1">
    <citation type="journal article" date="2011" name="Science">
        <title>Comparative functional genomics of the fission yeasts.</title>
        <authorList>
            <person name="Rhind N."/>
            <person name="Chen Z."/>
            <person name="Yassour M."/>
            <person name="Thompson D.A."/>
            <person name="Haas B.J."/>
            <person name="Habib N."/>
            <person name="Wapinski I."/>
            <person name="Roy S."/>
            <person name="Lin M.F."/>
            <person name="Heiman D.I."/>
            <person name="Young S.K."/>
            <person name="Furuya K."/>
            <person name="Guo Y."/>
            <person name="Pidoux A."/>
            <person name="Chen H.M."/>
            <person name="Robbertse B."/>
            <person name="Goldberg J.M."/>
            <person name="Aoki K."/>
            <person name="Bayne E.H."/>
            <person name="Berlin A.M."/>
            <person name="Desjardins C.A."/>
            <person name="Dobbs E."/>
            <person name="Dukaj L."/>
            <person name="Fan L."/>
            <person name="FitzGerald M.G."/>
            <person name="French C."/>
            <person name="Gujja S."/>
            <person name="Hansen K."/>
            <person name="Keifenheim D."/>
            <person name="Levin J.Z."/>
            <person name="Mosher R.A."/>
            <person name="Mueller C.A."/>
            <person name="Pfiffner J."/>
            <person name="Priest M."/>
            <person name="Russ C."/>
            <person name="Smialowska A."/>
            <person name="Swoboda P."/>
            <person name="Sykes S.M."/>
            <person name="Vaughn M."/>
            <person name="Vengrova S."/>
            <person name="Yoder R."/>
            <person name="Zeng Q."/>
            <person name="Allshire R."/>
            <person name="Baulcombe D."/>
            <person name="Birren B.W."/>
            <person name="Brown W."/>
            <person name="Ekwall K."/>
            <person name="Kellis M."/>
            <person name="Leatherwood J."/>
            <person name="Levin H."/>
            <person name="Margalit H."/>
            <person name="Martienssen R."/>
            <person name="Nieduszynski C.A."/>
            <person name="Spatafora J.W."/>
            <person name="Friedman N."/>
            <person name="Dalgaard J.Z."/>
            <person name="Baumann P."/>
            <person name="Niki H."/>
            <person name="Regev A."/>
            <person name="Nusbaum C."/>
        </authorList>
    </citation>
    <scope>NUCLEOTIDE SEQUENCE [LARGE SCALE GENOMIC DNA]</scope>
    <source>
        <strain evidence="15">yFS275 / FY16936</strain>
    </source>
</reference>
<dbReference type="JaponicusDB" id="SJAG_01597">
    <property type="gene designation" value="tim14"/>
</dbReference>
<evidence type="ECO:0000313" key="13">
    <source>
        <dbReference type="EMBL" id="EEB06555.1"/>
    </source>
</evidence>
<feature type="domain" description="J" evidence="12">
    <location>
        <begin position="51"/>
        <end position="114"/>
    </location>
</feature>
<evidence type="ECO:0000313" key="15">
    <source>
        <dbReference type="Proteomes" id="UP000001744"/>
    </source>
</evidence>
<dbReference type="AlphaFoldDB" id="B6JYD7"/>
<dbReference type="Proteomes" id="UP000001744">
    <property type="component" value="Unassembled WGS sequence"/>
</dbReference>
<keyword evidence="2" id="KW-0812">Transmembrane</keyword>
<keyword evidence="5" id="KW-0813">Transport</keyword>
<sequence length="147" mass="16207">MCMRSVILGLGVASLAVVGKIGLDSFRKYRGLAPVKGFIKGGFESKMSRHEAVQILALNERSLSRQKIKDSHRRIMLSNHPDRGGSPFVASKVNEAKALLDADKSIRRFHTRSLQATLPYTASQSSLKPSSSLTEAIMAQVQRSRLR</sequence>
<evidence type="ECO:0000256" key="2">
    <source>
        <dbReference type="ARBA" id="ARBA00022692"/>
    </source>
</evidence>
<keyword evidence="6" id="KW-0496">Mitochondrion</keyword>
<proteinExistence type="inferred from homology"/>
<dbReference type="PANTHER" id="PTHR12763">
    <property type="match status" value="1"/>
</dbReference>
<evidence type="ECO:0000313" key="14">
    <source>
        <dbReference type="JaponicusDB" id="SJAG_01597"/>
    </source>
</evidence>
<dbReference type="GeneID" id="7052284"/>
<evidence type="ECO:0000256" key="3">
    <source>
        <dbReference type="ARBA" id="ARBA00022792"/>
    </source>
</evidence>
<evidence type="ECO:0000256" key="5">
    <source>
        <dbReference type="ARBA" id="ARBA00023010"/>
    </source>
</evidence>
<dbReference type="PANTHER" id="PTHR12763:SF28">
    <property type="entry name" value="GEO10507P1-RELATED"/>
    <property type="match status" value="1"/>
</dbReference>
<protein>
    <recommendedName>
        <fullName evidence="10">Mitochondrial import inner membrane translocase subunit TIM14</fullName>
    </recommendedName>
    <alternativeName>
        <fullName evidence="11">Presequence translocated-associated motor subunit PAM18</fullName>
    </alternativeName>
</protein>
<dbReference type="GO" id="GO:0030150">
    <property type="term" value="P:protein import into mitochondrial matrix"/>
    <property type="evidence" value="ECO:0000318"/>
    <property type="project" value="GO_Central"/>
</dbReference>
<dbReference type="OrthoDB" id="240298at2759"/>
<name>B6JYD7_SCHJY</name>
<accession>B6JYD7</accession>
<evidence type="ECO:0000256" key="10">
    <source>
        <dbReference type="ARBA" id="ARBA00040828"/>
    </source>
</evidence>
<dbReference type="InterPro" id="IPR001623">
    <property type="entry name" value="DnaJ_domain"/>
</dbReference>
<gene>
    <name evidence="14" type="primary">tim14</name>
    <name evidence="13" type="ORF">SJAG_01597</name>
</gene>
<evidence type="ECO:0000259" key="12">
    <source>
        <dbReference type="PROSITE" id="PS50076"/>
    </source>
</evidence>
<evidence type="ECO:0000256" key="4">
    <source>
        <dbReference type="ARBA" id="ARBA00022989"/>
    </source>
</evidence>
<dbReference type="EMBL" id="KE651168">
    <property type="protein sequence ID" value="EEB06555.1"/>
    <property type="molecule type" value="Genomic_DNA"/>
</dbReference>